<proteinExistence type="inferred from homology"/>
<dbReference type="Proteomes" id="UP000002487">
    <property type="component" value="Chromosome"/>
</dbReference>
<evidence type="ECO:0000313" key="9">
    <source>
        <dbReference type="EMBL" id="AAM04230.1"/>
    </source>
</evidence>
<keyword evidence="10" id="KW-1185">Reference proteome</keyword>
<dbReference type="GO" id="GO:0005886">
    <property type="term" value="C:plasma membrane"/>
    <property type="evidence" value="ECO:0000318"/>
    <property type="project" value="GO_Central"/>
</dbReference>
<reference evidence="9 10" key="1">
    <citation type="journal article" date="2002" name="Genome Res.">
        <title>The genome of Methanosarcina acetivorans reveals extensive metabolic and physiological diversity.</title>
        <authorList>
            <person name="Galagan J.E."/>
            <person name="Nusbaum C."/>
            <person name="Roy A."/>
            <person name="Endrizzi M.G."/>
            <person name="Macdonald P."/>
            <person name="FitzHugh W."/>
            <person name="Calvo S."/>
            <person name="Engels R."/>
            <person name="Smirnov S."/>
            <person name="Atnoor D."/>
            <person name="Brown A."/>
            <person name="Allen N."/>
            <person name="Naylor J."/>
            <person name="Stange-Thomann N."/>
            <person name="DeArellano K."/>
            <person name="Johnson R."/>
            <person name="Linton L."/>
            <person name="McEwan P."/>
            <person name="McKernan K."/>
            <person name="Talamas J."/>
            <person name="Tirrell A."/>
            <person name="Ye W."/>
            <person name="Zimmer A."/>
            <person name="Barber R.D."/>
            <person name="Cann I."/>
            <person name="Graham D.E."/>
            <person name="Grahame D.A."/>
            <person name="Guss A."/>
            <person name="Hedderich R."/>
            <person name="Ingram-Smith C."/>
            <person name="Kuettner C.H."/>
            <person name="Krzycki J.A."/>
            <person name="Leigh J.A."/>
            <person name="Li W."/>
            <person name="Liu J."/>
            <person name="Mukhopadhyay B."/>
            <person name="Reeve J.N."/>
            <person name="Smith K."/>
            <person name="Springer T.A."/>
            <person name="Umayam L.A."/>
            <person name="White O."/>
            <person name="White R.H."/>
            <person name="de Macario E.C."/>
            <person name="Ferry J.G."/>
            <person name="Jarrell K.F."/>
            <person name="Jing H."/>
            <person name="Macario A.J.L."/>
            <person name="Paulsen I."/>
            <person name="Pritchett M."/>
            <person name="Sowers K.R."/>
            <person name="Swanson R.V."/>
            <person name="Zinder S.H."/>
            <person name="Lander E."/>
            <person name="Metcalf W.W."/>
            <person name="Birren B."/>
        </authorList>
    </citation>
    <scope>NUCLEOTIDE SEQUENCE [LARGE SCALE GENOMIC DNA]</scope>
    <source>
        <strain evidence="10">ATCC 35395 / DSM 2834 / JCM 12185 / C2A</strain>
    </source>
</reference>
<feature type="transmembrane region" description="Helical" evidence="8">
    <location>
        <begin position="250"/>
        <end position="271"/>
    </location>
</feature>
<comment type="cofactor">
    <cofactor evidence="1">
        <name>Mg(2+)</name>
        <dbReference type="ChEBI" id="CHEBI:18420"/>
    </cofactor>
</comment>
<evidence type="ECO:0000256" key="3">
    <source>
        <dbReference type="ARBA" id="ARBA00005985"/>
    </source>
</evidence>
<feature type="transmembrane region" description="Helical" evidence="8">
    <location>
        <begin position="318"/>
        <end position="335"/>
    </location>
</feature>
<gene>
    <name evidence="9" type="ordered locus">MA_0791</name>
</gene>
<evidence type="ECO:0000256" key="2">
    <source>
        <dbReference type="ARBA" id="ARBA00004651"/>
    </source>
</evidence>
<comment type="subcellular location">
    <subcellularLocation>
        <location evidence="2">Cell membrane</location>
        <topology evidence="2">Multi-pass membrane protein</topology>
    </subcellularLocation>
</comment>
<dbReference type="EMBL" id="AE010299">
    <property type="protein sequence ID" value="AAM04230.1"/>
    <property type="molecule type" value="Genomic_DNA"/>
</dbReference>
<accession>Q8TSK5</accession>
<feature type="transmembrane region" description="Helical" evidence="8">
    <location>
        <begin position="292"/>
        <end position="312"/>
    </location>
</feature>
<feature type="transmembrane region" description="Helical" evidence="8">
    <location>
        <begin position="115"/>
        <end position="133"/>
    </location>
</feature>
<feature type="transmembrane region" description="Helical" evidence="8">
    <location>
        <begin position="89"/>
        <end position="109"/>
    </location>
</feature>
<dbReference type="InterPro" id="IPR044878">
    <property type="entry name" value="UbiA_sf"/>
</dbReference>
<dbReference type="Gene3D" id="1.10.357.140">
    <property type="entry name" value="UbiA prenyltransferase"/>
    <property type="match status" value="1"/>
</dbReference>
<keyword evidence="6 8" id="KW-1133">Transmembrane helix</keyword>
<keyword evidence="5 8" id="KW-0812">Transmembrane</keyword>
<evidence type="ECO:0000256" key="4">
    <source>
        <dbReference type="ARBA" id="ARBA00022679"/>
    </source>
</evidence>
<feature type="transmembrane region" description="Helical" evidence="8">
    <location>
        <begin position="347"/>
        <end position="366"/>
    </location>
</feature>
<dbReference type="EnsemblBacteria" id="AAM04230">
    <property type="protein sequence ID" value="AAM04230"/>
    <property type="gene ID" value="MA_0791"/>
</dbReference>
<evidence type="ECO:0000256" key="7">
    <source>
        <dbReference type="ARBA" id="ARBA00023136"/>
    </source>
</evidence>
<dbReference type="KEGG" id="mac:MA_0791"/>
<name>Q8TSK5_METAC</name>
<dbReference type="PANTHER" id="PTHR11048">
    <property type="entry name" value="PRENYLTRANSFERASES"/>
    <property type="match status" value="1"/>
</dbReference>
<evidence type="ECO:0000256" key="5">
    <source>
        <dbReference type="ARBA" id="ARBA00022692"/>
    </source>
</evidence>
<dbReference type="PANTHER" id="PTHR11048:SF28">
    <property type="entry name" value="4-HYDROXYBENZOATE POLYPRENYLTRANSFERASE, MITOCHONDRIAL"/>
    <property type="match status" value="1"/>
</dbReference>
<dbReference type="InterPro" id="IPR039653">
    <property type="entry name" value="Prenyltransferase"/>
</dbReference>
<dbReference type="GO" id="GO:0016765">
    <property type="term" value="F:transferase activity, transferring alkyl or aryl (other than methyl) groups"/>
    <property type="evidence" value="ECO:0007669"/>
    <property type="project" value="InterPro"/>
</dbReference>
<evidence type="ECO:0008006" key="11">
    <source>
        <dbReference type="Google" id="ProtNLM"/>
    </source>
</evidence>
<keyword evidence="4" id="KW-0808">Transferase</keyword>
<feature type="transmembrane region" description="Helical" evidence="8">
    <location>
        <begin position="170"/>
        <end position="190"/>
    </location>
</feature>
<feature type="transmembrane region" description="Helical" evidence="8">
    <location>
        <begin position="25"/>
        <end position="45"/>
    </location>
</feature>
<dbReference type="Gene3D" id="1.20.120.1780">
    <property type="entry name" value="UbiA prenyltransferase"/>
    <property type="match status" value="1"/>
</dbReference>
<evidence type="ECO:0000256" key="8">
    <source>
        <dbReference type="SAM" id="Phobius"/>
    </source>
</evidence>
<dbReference type="HOGENOM" id="CLU_063608_0_0_2"/>
<evidence type="ECO:0000313" key="10">
    <source>
        <dbReference type="Proteomes" id="UP000002487"/>
    </source>
</evidence>
<dbReference type="NCBIfam" id="NF009511">
    <property type="entry name" value="PRK12871.1"/>
    <property type="match status" value="1"/>
</dbReference>
<protein>
    <recommendedName>
        <fullName evidence="11">4-hydroxybenzoate octaprenyltransferase</fullName>
    </recommendedName>
</protein>
<evidence type="ECO:0000256" key="1">
    <source>
        <dbReference type="ARBA" id="ARBA00001946"/>
    </source>
</evidence>
<comment type="similarity">
    <text evidence="3">Belongs to the UbiA prenyltransferase family.</text>
</comment>
<dbReference type="GO" id="GO:0016740">
    <property type="term" value="F:transferase activity"/>
    <property type="evidence" value="ECO:0000318"/>
    <property type="project" value="GO_Central"/>
</dbReference>
<dbReference type="PhylomeDB" id="Q8TSK5"/>
<organism evidence="9 10">
    <name type="scientific">Methanosarcina acetivorans (strain ATCC 35395 / DSM 2834 / JCM 12185 / C2A)</name>
    <dbReference type="NCBI Taxonomy" id="188937"/>
    <lineage>
        <taxon>Archaea</taxon>
        <taxon>Methanobacteriati</taxon>
        <taxon>Methanobacteriota</taxon>
        <taxon>Stenosarchaea group</taxon>
        <taxon>Methanomicrobia</taxon>
        <taxon>Methanosarcinales</taxon>
        <taxon>Methanosarcinaceae</taxon>
        <taxon>Methanosarcina</taxon>
    </lineage>
</organism>
<dbReference type="InterPro" id="IPR000537">
    <property type="entry name" value="UbiA_prenyltransferase"/>
</dbReference>
<dbReference type="STRING" id="188937.MA_0791"/>
<dbReference type="Pfam" id="PF01040">
    <property type="entry name" value="UbiA"/>
    <property type="match status" value="1"/>
</dbReference>
<keyword evidence="7 8" id="KW-0472">Membrane</keyword>
<dbReference type="InParanoid" id="Q8TSK5"/>
<evidence type="ECO:0000256" key="6">
    <source>
        <dbReference type="ARBA" id="ARBA00022989"/>
    </source>
</evidence>
<sequence length="370" mass="42303">MKLVSLYSLLETDRLFSPFLFAHDFYSPFLLAIPLLIPAFGPKVFNFHFLAYKNYKHIILFYIIGVEGTKVEGTKETIKALIDLTRAHFSLVWILLFYSGLVLAFKNYGEFSREITFKAVLIGLFGFEGGLVLNDYVDRKRDRLDVEGALTVYWRPFKSRPLPSGRLSPAFALALFLLFSALTGVLMLTLPFPNSLYVFITMLSSCIIEYFYQVKRKNQSFPVAQLVGRMDFTLFPVAGYLCYGKPDTTLLLYLVFFYPWTLSHLAVNDFIDTENDRARGIKSIPVLYGLEGTLFWIFGFTLLHYLAALLFLKQLGDIALYGFLLGFLVLGFANYKLLKEKSQRAGLFALFLFHVSLVLYSCSIIFDSFS</sequence>
<dbReference type="AlphaFoldDB" id="Q8TSK5"/>